<evidence type="ECO:0000313" key="2">
    <source>
        <dbReference type="EMBL" id="KAF7828785.1"/>
    </source>
</evidence>
<feature type="signal peptide" evidence="1">
    <location>
        <begin position="1"/>
        <end position="18"/>
    </location>
</feature>
<dbReference type="AlphaFoldDB" id="A0A834WMF9"/>
<gene>
    <name evidence="2" type="ORF">G2W53_019949</name>
</gene>
<reference evidence="2" key="1">
    <citation type="submission" date="2020-09" db="EMBL/GenBank/DDBJ databases">
        <title>Genome-Enabled Discovery of Anthraquinone Biosynthesis in Senna tora.</title>
        <authorList>
            <person name="Kang S.-H."/>
            <person name="Pandey R.P."/>
            <person name="Lee C.-M."/>
            <person name="Sim J.-S."/>
            <person name="Jeong J.-T."/>
            <person name="Choi B.-S."/>
            <person name="Jung M."/>
            <person name="Ginzburg D."/>
            <person name="Zhao K."/>
            <person name="Won S.Y."/>
            <person name="Oh T.-J."/>
            <person name="Yu Y."/>
            <person name="Kim N.-H."/>
            <person name="Lee O.R."/>
            <person name="Lee T.-H."/>
            <person name="Bashyal P."/>
            <person name="Kim T.-S."/>
            <person name="Lee W.-H."/>
            <person name="Kawkins C."/>
            <person name="Kim C.-K."/>
            <person name="Kim J.S."/>
            <person name="Ahn B.O."/>
            <person name="Rhee S.Y."/>
            <person name="Sohng J.K."/>
        </authorList>
    </citation>
    <scope>NUCLEOTIDE SEQUENCE</scope>
    <source>
        <tissue evidence="2">Leaf</tissue>
    </source>
</reference>
<evidence type="ECO:0000256" key="1">
    <source>
        <dbReference type="SAM" id="SignalP"/>
    </source>
</evidence>
<sequence>MVILICVFPLTICGDLEANNDKVAAKACNISYNYDQIFKINKSQDWRGEWKP</sequence>
<comment type="caution">
    <text evidence="2">The sequence shown here is derived from an EMBL/GenBank/DDBJ whole genome shotgun (WGS) entry which is preliminary data.</text>
</comment>
<name>A0A834WMF9_9FABA</name>
<feature type="chain" id="PRO_5032421575" evidence="1">
    <location>
        <begin position="19"/>
        <end position="52"/>
    </location>
</feature>
<keyword evidence="3" id="KW-1185">Reference proteome</keyword>
<accession>A0A834WMF9</accession>
<protein>
    <submittedName>
        <fullName evidence="2">Uncharacterized protein</fullName>
    </submittedName>
</protein>
<proteinExistence type="predicted"/>
<dbReference type="EMBL" id="JAAIUW010000006">
    <property type="protein sequence ID" value="KAF7828785.1"/>
    <property type="molecule type" value="Genomic_DNA"/>
</dbReference>
<evidence type="ECO:0000313" key="3">
    <source>
        <dbReference type="Proteomes" id="UP000634136"/>
    </source>
</evidence>
<keyword evidence="1" id="KW-0732">Signal</keyword>
<dbReference type="Proteomes" id="UP000634136">
    <property type="component" value="Unassembled WGS sequence"/>
</dbReference>
<organism evidence="2 3">
    <name type="scientific">Senna tora</name>
    <dbReference type="NCBI Taxonomy" id="362788"/>
    <lineage>
        <taxon>Eukaryota</taxon>
        <taxon>Viridiplantae</taxon>
        <taxon>Streptophyta</taxon>
        <taxon>Embryophyta</taxon>
        <taxon>Tracheophyta</taxon>
        <taxon>Spermatophyta</taxon>
        <taxon>Magnoliopsida</taxon>
        <taxon>eudicotyledons</taxon>
        <taxon>Gunneridae</taxon>
        <taxon>Pentapetalae</taxon>
        <taxon>rosids</taxon>
        <taxon>fabids</taxon>
        <taxon>Fabales</taxon>
        <taxon>Fabaceae</taxon>
        <taxon>Caesalpinioideae</taxon>
        <taxon>Cassia clade</taxon>
        <taxon>Senna</taxon>
    </lineage>
</organism>